<protein>
    <recommendedName>
        <fullName evidence="7">Thioredoxin reductase</fullName>
        <ecNumber evidence="7">1.8.1.9</ecNumber>
    </recommendedName>
</protein>
<proteinExistence type="inferred from homology"/>
<dbReference type="Proteomes" id="UP000177876">
    <property type="component" value="Unassembled WGS sequence"/>
</dbReference>
<organism evidence="10 11">
    <name type="scientific">Candidatus Solincola sediminis</name>
    <dbReference type="NCBI Taxonomy" id="1797199"/>
    <lineage>
        <taxon>Bacteria</taxon>
        <taxon>Bacillati</taxon>
        <taxon>Actinomycetota</taxon>
        <taxon>Candidatus Geothermincolia</taxon>
        <taxon>Candidatus Geothermincolales</taxon>
        <taxon>Candidatus Geothermincolaceae</taxon>
        <taxon>Candidatus Solincola</taxon>
    </lineage>
</organism>
<dbReference type="GO" id="GO:0019430">
    <property type="term" value="P:removal of superoxide radicals"/>
    <property type="evidence" value="ECO:0007669"/>
    <property type="project" value="UniProtKB-UniRule"/>
</dbReference>
<dbReference type="InterPro" id="IPR036188">
    <property type="entry name" value="FAD/NAD-bd_sf"/>
</dbReference>
<evidence type="ECO:0000313" key="11">
    <source>
        <dbReference type="Proteomes" id="UP000177876"/>
    </source>
</evidence>
<dbReference type="InterPro" id="IPR005982">
    <property type="entry name" value="Thioredox_Rdtase"/>
</dbReference>
<keyword evidence="3 7" id="KW-0560">Oxidoreductase</keyword>
<keyword evidence="5 7" id="KW-0676">Redox-active center</keyword>
<dbReference type="Pfam" id="PF07992">
    <property type="entry name" value="Pyr_redox_2"/>
    <property type="match status" value="1"/>
</dbReference>
<comment type="similarity">
    <text evidence="7">Belongs to the class-II pyridine nucleotide-disulfide oxidoreductase family.</text>
</comment>
<evidence type="ECO:0000256" key="6">
    <source>
        <dbReference type="ARBA" id="ARBA00048132"/>
    </source>
</evidence>
<keyword evidence="4" id="KW-1015">Disulfide bond</keyword>
<evidence type="ECO:0000256" key="4">
    <source>
        <dbReference type="ARBA" id="ARBA00023157"/>
    </source>
</evidence>
<reference evidence="10 11" key="1">
    <citation type="journal article" date="2016" name="Nat. Commun.">
        <title>Thousands of microbial genomes shed light on interconnected biogeochemical processes in an aquifer system.</title>
        <authorList>
            <person name="Anantharaman K."/>
            <person name="Brown C.T."/>
            <person name="Hug L.A."/>
            <person name="Sharon I."/>
            <person name="Castelle C.J."/>
            <person name="Probst A.J."/>
            <person name="Thomas B.C."/>
            <person name="Singh A."/>
            <person name="Wilkins M.J."/>
            <person name="Karaoz U."/>
            <person name="Brodie E.L."/>
            <person name="Williams K.H."/>
            <person name="Hubbard S.S."/>
            <person name="Banfield J.F."/>
        </authorList>
    </citation>
    <scope>NUCLEOTIDE SEQUENCE [LARGE SCALE GENOMIC DNA]</scope>
</reference>
<accession>A0A1F2WRA0</accession>
<evidence type="ECO:0000256" key="7">
    <source>
        <dbReference type="RuleBase" id="RU003880"/>
    </source>
</evidence>
<gene>
    <name evidence="10" type="ORF">A2Y75_10755</name>
</gene>
<evidence type="ECO:0000256" key="5">
    <source>
        <dbReference type="ARBA" id="ARBA00023284"/>
    </source>
</evidence>
<dbReference type="InterPro" id="IPR008255">
    <property type="entry name" value="Pyr_nucl-diS_OxRdtase_2_AS"/>
</dbReference>
<feature type="domain" description="FAD/NAD(P)-binding" evidence="9">
    <location>
        <begin position="7"/>
        <end position="294"/>
    </location>
</feature>
<comment type="caution">
    <text evidence="10">The sequence shown here is derived from an EMBL/GenBank/DDBJ whole genome shotgun (WGS) entry which is preliminary data.</text>
</comment>
<evidence type="ECO:0000256" key="8">
    <source>
        <dbReference type="RuleBase" id="RU003881"/>
    </source>
</evidence>
<dbReference type="SUPFAM" id="SSF51905">
    <property type="entry name" value="FAD/NAD(P)-binding domain"/>
    <property type="match status" value="1"/>
</dbReference>
<evidence type="ECO:0000313" key="10">
    <source>
        <dbReference type="EMBL" id="OFW59316.1"/>
    </source>
</evidence>
<evidence type="ECO:0000256" key="2">
    <source>
        <dbReference type="ARBA" id="ARBA00022827"/>
    </source>
</evidence>
<dbReference type="PANTHER" id="PTHR48105">
    <property type="entry name" value="THIOREDOXIN REDUCTASE 1-RELATED-RELATED"/>
    <property type="match status" value="1"/>
</dbReference>
<comment type="cofactor">
    <cofactor evidence="8">
        <name>FAD</name>
        <dbReference type="ChEBI" id="CHEBI:57692"/>
    </cofactor>
    <text evidence="8">Binds 1 FAD per subunit.</text>
</comment>
<dbReference type="NCBIfam" id="TIGR01292">
    <property type="entry name" value="TRX_reduct"/>
    <property type="match status" value="1"/>
</dbReference>
<dbReference type="GO" id="GO:0004791">
    <property type="term" value="F:thioredoxin-disulfide reductase (NADPH) activity"/>
    <property type="evidence" value="ECO:0007669"/>
    <property type="project" value="UniProtKB-UniRule"/>
</dbReference>
<keyword evidence="1 7" id="KW-0285">Flavoprotein</keyword>
<evidence type="ECO:0000256" key="3">
    <source>
        <dbReference type="ARBA" id="ARBA00023002"/>
    </source>
</evidence>
<dbReference type="Gene3D" id="3.50.50.60">
    <property type="entry name" value="FAD/NAD(P)-binding domain"/>
    <property type="match status" value="2"/>
</dbReference>
<dbReference type="GO" id="GO:0005737">
    <property type="term" value="C:cytoplasm"/>
    <property type="evidence" value="ECO:0007669"/>
    <property type="project" value="InterPro"/>
</dbReference>
<keyword evidence="2 7" id="KW-0274">FAD</keyword>
<name>A0A1F2WRA0_9ACTN</name>
<dbReference type="EMBL" id="MELK01000016">
    <property type="protein sequence ID" value="OFW59316.1"/>
    <property type="molecule type" value="Genomic_DNA"/>
</dbReference>
<dbReference type="PRINTS" id="PR00469">
    <property type="entry name" value="PNDRDTASEII"/>
</dbReference>
<dbReference type="EC" id="1.8.1.9" evidence="7"/>
<evidence type="ECO:0000256" key="1">
    <source>
        <dbReference type="ARBA" id="ARBA00022630"/>
    </source>
</evidence>
<keyword evidence="8" id="KW-0521">NADP</keyword>
<sequence>MAEGILDVVIVGGGPAGLTAGIYLSRARMKSVLVEKQGPGGSPALSERIENYPGFPEGISGFELVDRMRRQAENFGLEINAYNPLNSIKDEDGVKILEMDEGELRALGVIIATGMRPAPLGVPGEEEFLGKGVSFCATCDGAFFKDGTVAVIGGGNSAAEEALFLTRFAKKVIIVHRRDRLRAGKILQERVLAHPNIEVKWNKVVKEVLGKGTVSGLVLAGPEGGGEEEIKVDGVFLYVGNIPNTEPLKETVELDGNGFIVTDSDLKTSVDGIYAAGDVRSGAIRQVVVAVGEGARAAMAAQAYVDNIKGTAYI</sequence>
<dbReference type="InterPro" id="IPR023753">
    <property type="entry name" value="FAD/NAD-binding_dom"/>
</dbReference>
<comment type="subunit">
    <text evidence="7">Homodimer.</text>
</comment>
<evidence type="ECO:0000259" key="9">
    <source>
        <dbReference type="Pfam" id="PF07992"/>
    </source>
</evidence>
<dbReference type="PROSITE" id="PS00573">
    <property type="entry name" value="PYRIDINE_REDOX_2"/>
    <property type="match status" value="1"/>
</dbReference>
<dbReference type="InterPro" id="IPR050097">
    <property type="entry name" value="Ferredoxin-NADP_redctase_2"/>
</dbReference>
<comment type="catalytic activity">
    <reaction evidence="6 7">
        <text>[thioredoxin]-dithiol + NADP(+) = [thioredoxin]-disulfide + NADPH + H(+)</text>
        <dbReference type="Rhea" id="RHEA:20345"/>
        <dbReference type="Rhea" id="RHEA-COMP:10698"/>
        <dbReference type="Rhea" id="RHEA-COMP:10700"/>
        <dbReference type="ChEBI" id="CHEBI:15378"/>
        <dbReference type="ChEBI" id="CHEBI:29950"/>
        <dbReference type="ChEBI" id="CHEBI:50058"/>
        <dbReference type="ChEBI" id="CHEBI:57783"/>
        <dbReference type="ChEBI" id="CHEBI:58349"/>
        <dbReference type="EC" id="1.8.1.9"/>
    </reaction>
</comment>
<dbReference type="AlphaFoldDB" id="A0A1F2WRA0"/>
<dbReference type="STRING" id="1797197.A2Y75_10755"/>
<dbReference type="PRINTS" id="PR00368">
    <property type="entry name" value="FADPNR"/>
</dbReference>